<evidence type="ECO:0000256" key="1">
    <source>
        <dbReference type="SAM" id="Phobius"/>
    </source>
</evidence>
<keyword evidence="1" id="KW-1133">Transmembrane helix</keyword>
<feature type="transmembrane region" description="Helical" evidence="1">
    <location>
        <begin position="90"/>
        <end position="113"/>
    </location>
</feature>
<reference evidence="2 3" key="1">
    <citation type="submission" date="2024-01" db="EMBL/GenBank/DDBJ databases">
        <title>Genome assemblies of Stephania.</title>
        <authorList>
            <person name="Yang L."/>
        </authorList>
    </citation>
    <scope>NUCLEOTIDE SEQUENCE [LARGE SCALE GENOMIC DNA]</scope>
    <source>
        <strain evidence="2">QJT</strain>
        <tissue evidence="2">Leaf</tissue>
    </source>
</reference>
<evidence type="ECO:0008006" key="4">
    <source>
        <dbReference type="Google" id="ProtNLM"/>
    </source>
</evidence>
<proteinExistence type="predicted"/>
<keyword evidence="1" id="KW-0812">Transmembrane</keyword>
<name>A0AAP0I7N6_9MAGN</name>
<gene>
    <name evidence="2" type="ORF">Sjap_018263</name>
</gene>
<protein>
    <recommendedName>
        <fullName evidence="4">FAS1 domain-containing protein</fullName>
    </recommendedName>
</protein>
<dbReference type="EMBL" id="JBBNAE010000007">
    <property type="protein sequence ID" value="KAK9110203.1"/>
    <property type="molecule type" value="Genomic_DNA"/>
</dbReference>
<organism evidence="2 3">
    <name type="scientific">Stephania japonica</name>
    <dbReference type="NCBI Taxonomy" id="461633"/>
    <lineage>
        <taxon>Eukaryota</taxon>
        <taxon>Viridiplantae</taxon>
        <taxon>Streptophyta</taxon>
        <taxon>Embryophyta</taxon>
        <taxon>Tracheophyta</taxon>
        <taxon>Spermatophyta</taxon>
        <taxon>Magnoliopsida</taxon>
        <taxon>Ranunculales</taxon>
        <taxon>Menispermaceae</taxon>
        <taxon>Menispermoideae</taxon>
        <taxon>Cissampelideae</taxon>
        <taxon>Stephania</taxon>
    </lineage>
</organism>
<sequence>MSPILQSKLPLLLSGIDLNKTTVTIFCPTDYSFFEFGGGGSSSLSLGLLEYHVVPRKVEKDLKSSIFAGSSKLDTLLRERPLLSLHFDTLLLSCLWFCVKWLFVTGLVGFIILKLMRSGEAAPPDLTNSNLNPNPSPNAGVRLALKVQFN</sequence>
<dbReference type="Proteomes" id="UP001417504">
    <property type="component" value="Unassembled WGS sequence"/>
</dbReference>
<evidence type="ECO:0000313" key="2">
    <source>
        <dbReference type="EMBL" id="KAK9110203.1"/>
    </source>
</evidence>
<accession>A0AAP0I7N6</accession>
<evidence type="ECO:0000313" key="3">
    <source>
        <dbReference type="Proteomes" id="UP001417504"/>
    </source>
</evidence>
<comment type="caution">
    <text evidence="2">The sequence shown here is derived from an EMBL/GenBank/DDBJ whole genome shotgun (WGS) entry which is preliminary data.</text>
</comment>
<keyword evidence="1" id="KW-0472">Membrane</keyword>
<dbReference type="AlphaFoldDB" id="A0AAP0I7N6"/>
<keyword evidence="3" id="KW-1185">Reference proteome</keyword>